<keyword evidence="2" id="KW-0472">Membrane</keyword>
<name>A0ABV1NUK1_9ACTN</name>
<dbReference type="Proteomes" id="UP001482520">
    <property type="component" value="Unassembled WGS sequence"/>
</dbReference>
<reference evidence="3 4" key="1">
    <citation type="submission" date="2024-02" db="EMBL/GenBank/DDBJ databases">
        <title>Full genome sequence of Nocardioides kribbensis.</title>
        <authorList>
            <person name="Poletto B.L."/>
            <person name="Silva G."/>
            <person name="Galante D."/>
            <person name="Campos K.R."/>
            <person name="Santos M.B.N."/>
            <person name="Sacchi C.T."/>
        </authorList>
    </citation>
    <scope>NUCLEOTIDE SEQUENCE [LARGE SCALE GENOMIC DNA]</scope>
    <source>
        <strain evidence="3 4">O4R</strain>
    </source>
</reference>
<keyword evidence="2" id="KW-1133">Transmembrane helix</keyword>
<evidence type="ECO:0000313" key="4">
    <source>
        <dbReference type="Proteomes" id="UP001482520"/>
    </source>
</evidence>
<sequence>MKLIYAYLTVVFGGALIAIVVLRSREHGLVATLVWIAATVAVSLVAVRRQRARDAGRPSRTDQAADSTGSSTDPR</sequence>
<evidence type="ECO:0000256" key="1">
    <source>
        <dbReference type="SAM" id="MobiDB-lite"/>
    </source>
</evidence>
<proteinExistence type="predicted"/>
<protein>
    <submittedName>
        <fullName evidence="3">Uncharacterized protein</fullName>
    </submittedName>
</protein>
<feature type="transmembrane region" description="Helical" evidence="2">
    <location>
        <begin position="5"/>
        <end position="22"/>
    </location>
</feature>
<keyword evidence="2" id="KW-0812">Transmembrane</keyword>
<comment type="caution">
    <text evidence="3">The sequence shown here is derived from an EMBL/GenBank/DDBJ whole genome shotgun (WGS) entry which is preliminary data.</text>
</comment>
<dbReference type="EMBL" id="JBEGDP010000002">
    <property type="protein sequence ID" value="MEQ7846183.1"/>
    <property type="molecule type" value="Genomic_DNA"/>
</dbReference>
<evidence type="ECO:0000313" key="3">
    <source>
        <dbReference type="EMBL" id="MEQ7846183.1"/>
    </source>
</evidence>
<feature type="region of interest" description="Disordered" evidence="1">
    <location>
        <begin position="50"/>
        <end position="75"/>
    </location>
</feature>
<feature type="transmembrane region" description="Helical" evidence="2">
    <location>
        <begin position="28"/>
        <end position="47"/>
    </location>
</feature>
<gene>
    <name evidence="3" type="ORF">V6R90_02755</name>
</gene>
<organism evidence="3 4">
    <name type="scientific">Nocardioides kribbensis</name>
    <dbReference type="NCBI Taxonomy" id="305517"/>
    <lineage>
        <taxon>Bacteria</taxon>
        <taxon>Bacillati</taxon>
        <taxon>Actinomycetota</taxon>
        <taxon>Actinomycetes</taxon>
        <taxon>Propionibacteriales</taxon>
        <taxon>Nocardioidaceae</taxon>
        <taxon>Nocardioides</taxon>
    </lineage>
</organism>
<feature type="compositionally biased region" description="Polar residues" evidence="1">
    <location>
        <begin position="61"/>
        <end position="75"/>
    </location>
</feature>
<accession>A0ABV1NUK1</accession>
<dbReference type="RefSeq" id="WP_056864450.1">
    <property type="nucleotide sequence ID" value="NZ_BAAAMM010000007.1"/>
</dbReference>
<keyword evidence="4" id="KW-1185">Reference proteome</keyword>
<evidence type="ECO:0000256" key="2">
    <source>
        <dbReference type="SAM" id="Phobius"/>
    </source>
</evidence>